<evidence type="ECO:0000259" key="1">
    <source>
        <dbReference type="SMART" id="SM00460"/>
    </source>
</evidence>
<evidence type="ECO:0000313" key="2">
    <source>
        <dbReference type="EMBL" id="ACT47091.1"/>
    </source>
</evidence>
<dbReference type="KEGG" id="mmb:Mmol_0181"/>
<dbReference type="InterPro" id="IPR013589">
    <property type="entry name" value="Bac_transglu_N"/>
</dbReference>
<protein>
    <submittedName>
        <fullName evidence="2">Transglutaminase domain protein</fullName>
    </submittedName>
</protein>
<feature type="domain" description="Transglutaminase-like" evidence="1">
    <location>
        <begin position="153"/>
        <end position="216"/>
    </location>
</feature>
<dbReference type="InterPro" id="IPR038765">
    <property type="entry name" value="Papain-like_cys_pep_sf"/>
</dbReference>
<evidence type="ECO:0000313" key="3">
    <source>
        <dbReference type="Proteomes" id="UP000002742"/>
    </source>
</evidence>
<dbReference type="AlphaFoldDB" id="C6WYW6"/>
<dbReference type="Pfam" id="PF08379">
    <property type="entry name" value="Bact_transglu_N"/>
    <property type="match status" value="1"/>
</dbReference>
<accession>C6WYW6</accession>
<dbReference type="Gene3D" id="3.10.620.30">
    <property type="match status" value="1"/>
</dbReference>
<dbReference type="eggNOG" id="COG1305">
    <property type="taxonomic scope" value="Bacteria"/>
</dbReference>
<dbReference type="OrthoDB" id="5438043at2"/>
<gene>
    <name evidence="2" type="ordered locus">Mmol_0181</name>
</gene>
<sequence length="301" mass="32898">MLLNIEHHTRYAYSADVNYTIQELRLTPQHGLGQHVRHWDIKVNGELQPSQDAYGNMTHTLVVDAPHSELLIVAAGQVETGLDAVSQHMALPLPIYLRDTPLTQYSADMLAFAQPYLQPQRQSAVLEDMMHALLARVQYIKGATQVTTSAAEAFALGQGVCQDHAHVFIACCRAIALPARYVSGYLFTVDGSLMQTHAWADVFVAGAGWQSFDVSNGCRAGETHVRLATGLDYRSASPISGMRSGGGIEGMASSVIVNRAASMQEPLKKVNPMQLLELAQLNRAARTEAAQERQAQYAQQQ</sequence>
<dbReference type="Proteomes" id="UP000002742">
    <property type="component" value="Chromosome"/>
</dbReference>
<dbReference type="RefSeq" id="WP_012777548.1">
    <property type="nucleotide sequence ID" value="NC_012968.1"/>
</dbReference>
<reference evidence="2 3" key="2">
    <citation type="journal article" date="2011" name="J. Bacteriol.">
        <title>Genomes of three methylotrophs from a single niche uncover genetic and metabolic divergence of Methylophilaceae.</title>
        <authorList>
            <person name="Lapidus A."/>
            <person name="Clum A."/>
            <person name="Labutti K."/>
            <person name="Kaluzhnaya M.G."/>
            <person name="Lim S."/>
            <person name="Beck D.A."/>
            <person name="Glavina Del Rio T."/>
            <person name="Nolan M."/>
            <person name="Mavromatis K."/>
            <person name="Huntemann M."/>
            <person name="Lucas S."/>
            <person name="Lidstrom M.E."/>
            <person name="Ivanova N."/>
            <person name="Chistoserdova L."/>
        </authorList>
    </citation>
    <scope>NUCLEOTIDE SEQUENCE [LARGE SCALE GENOMIC DNA]</scope>
    <source>
        <strain evidence="3">JLW8 / ATCC BAA-1282 / DSM 17540</strain>
    </source>
</reference>
<reference evidence="3" key="1">
    <citation type="submission" date="2009-07" db="EMBL/GenBank/DDBJ databases">
        <title>Complete sequence of Methylotenera mobilis JLW8.</title>
        <authorList>
            <consortium name="US DOE Joint Genome Institute"/>
            <person name="Lucas S."/>
            <person name="Copeland A."/>
            <person name="Lapidus A."/>
            <person name="Glavina del Rio T."/>
            <person name="Tice H."/>
            <person name="Bruce D."/>
            <person name="Goodwin L."/>
            <person name="Pitluck S."/>
            <person name="LaButti K.M."/>
            <person name="Clum A."/>
            <person name="Larimer F."/>
            <person name="Land M."/>
            <person name="Hauser L."/>
            <person name="Kyrpides N."/>
            <person name="Mikhailova N."/>
            <person name="Kayluzhnaya M."/>
            <person name="Chistoserdova L."/>
        </authorList>
    </citation>
    <scope>NUCLEOTIDE SEQUENCE [LARGE SCALE GENOMIC DNA]</scope>
    <source>
        <strain evidence="3">JLW8 / ATCC BAA-1282 / DSM 17540</strain>
    </source>
</reference>
<dbReference type="EMBL" id="CP001672">
    <property type="protein sequence ID" value="ACT47091.1"/>
    <property type="molecule type" value="Genomic_DNA"/>
</dbReference>
<dbReference type="SMART" id="SM00460">
    <property type="entry name" value="TGc"/>
    <property type="match status" value="1"/>
</dbReference>
<keyword evidence="3" id="KW-1185">Reference proteome</keyword>
<organism evidence="2 3">
    <name type="scientific">Methylotenera mobilis (strain JLW8 / ATCC BAA-1282 / DSM 17540)</name>
    <dbReference type="NCBI Taxonomy" id="583345"/>
    <lineage>
        <taxon>Bacteria</taxon>
        <taxon>Pseudomonadati</taxon>
        <taxon>Pseudomonadota</taxon>
        <taxon>Betaproteobacteria</taxon>
        <taxon>Nitrosomonadales</taxon>
        <taxon>Methylophilaceae</taxon>
        <taxon>Methylotenera</taxon>
    </lineage>
</organism>
<dbReference type="Pfam" id="PF01841">
    <property type="entry name" value="Transglut_core"/>
    <property type="match status" value="1"/>
</dbReference>
<dbReference type="PANTHER" id="PTHR33490">
    <property type="entry name" value="BLR5614 PROTEIN-RELATED"/>
    <property type="match status" value="1"/>
</dbReference>
<dbReference type="InterPro" id="IPR002931">
    <property type="entry name" value="Transglutaminase-like"/>
</dbReference>
<dbReference type="STRING" id="583345.Mmol_0181"/>
<dbReference type="PANTHER" id="PTHR33490:SF6">
    <property type="entry name" value="SLL1049 PROTEIN"/>
    <property type="match status" value="1"/>
</dbReference>
<dbReference type="HOGENOM" id="CLU_008973_1_2_4"/>
<proteinExistence type="predicted"/>
<name>C6WYW6_METML</name>
<dbReference type="SUPFAM" id="SSF54001">
    <property type="entry name" value="Cysteine proteinases"/>
    <property type="match status" value="1"/>
</dbReference>